<dbReference type="OrthoDB" id="2789670at2759"/>
<accession>A0A0D0DE60</accession>
<reference evidence="11" key="2">
    <citation type="submission" date="2015-01" db="EMBL/GenBank/DDBJ databases">
        <title>Evolutionary Origins and Diversification of the Mycorrhizal Mutualists.</title>
        <authorList>
            <consortium name="DOE Joint Genome Institute"/>
            <consortium name="Mycorrhizal Genomics Consortium"/>
            <person name="Kohler A."/>
            <person name="Kuo A."/>
            <person name="Nagy L.G."/>
            <person name="Floudas D."/>
            <person name="Copeland A."/>
            <person name="Barry K.W."/>
            <person name="Cichocki N."/>
            <person name="Veneault-Fourrey C."/>
            <person name="LaButti K."/>
            <person name="Lindquist E.A."/>
            <person name="Lipzen A."/>
            <person name="Lundell T."/>
            <person name="Morin E."/>
            <person name="Murat C."/>
            <person name="Riley R."/>
            <person name="Ohm R."/>
            <person name="Sun H."/>
            <person name="Tunlid A."/>
            <person name="Henrissat B."/>
            <person name="Grigoriev I.V."/>
            <person name="Hibbett D.S."/>
            <person name="Martin F."/>
        </authorList>
    </citation>
    <scope>NUCLEOTIDE SEQUENCE [LARGE SCALE GENOMIC DNA]</scope>
    <source>
        <strain evidence="11">Ve08.2h10</strain>
    </source>
</reference>
<evidence type="ECO:0000256" key="7">
    <source>
        <dbReference type="ARBA" id="ARBA00023004"/>
    </source>
</evidence>
<evidence type="ECO:0000256" key="8">
    <source>
        <dbReference type="ARBA" id="ARBA00023033"/>
    </source>
</evidence>
<organism evidence="10 11">
    <name type="scientific">Paxillus rubicundulus Ve08.2h10</name>
    <dbReference type="NCBI Taxonomy" id="930991"/>
    <lineage>
        <taxon>Eukaryota</taxon>
        <taxon>Fungi</taxon>
        <taxon>Dikarya</taxon>
        <taxon>Basidiomycota</taxon>
        <taxon>Agaricomycotina</taxon>
        <taxon>Agaricomycetes</taxon>
        <taxon>Agaricomycetidae</taxon>
        <taxon>Boletales</taxon>
        <taxon>Paxilineae</taxon>
        <taxon>Paxillaceae</taxon>
        <taxon>Paxillus</taxon>
    </lineage>
</organism>
<gene>
    <name evidence="10" type="ORF">PAXRUDRAFT_826711</name>
</gene>
<evidence type="ECO:0000256" key="6">
    <source>
        <dbReference type="ARBA" id="ARBA00023002"/>
    </source>
</evidence>
<dbReference type="PANTHER" id="PTHR46300">
    <property type="entry name" value="P450, PUTATIVE (EUROFUNG)-RELATED-RELATED"/>
    <property type="match status" value="1"/>
</dbReference>
<name>A0A0D0DE60_9AGAM</name>
<dbReference type="GO" id="GO:0020037">
    <property type="term" value="F:heme binding"/>
    <property type="evidence" value="ECO:0007669"/>
    <property type="project" value="InterPro"/>
</dbReference>
<evidence type="ECO:0008006" key="12">
    <source>
        <dbReference type="Google" id="ProtNLM"/>
    </source>
</evidence>
<dbReference type="HOGENOM" id="CLU_001570_2_0_1"/>
<keyword evidence="5 9" id="KW-0479">Metal-binding</keyword>
<keyword evidence="6" id="KW-0560">Oxidoreductase</keyword>
<comment type="pathway">
    <text evidence="2">Secondary metabolite biosynthesis.</text>
</comment>
<dbReference type="Gene3D" id="1.10.630.10">
    <property type="entry name" value="Cytochrome P450"/>
    <property type="match status" value="1"/>
</dbReference>
<proteinExistence type="inferred from homology"/>
<dbReference type="GO" id="GO:0005506">
    <property type="term" value="F:iron ion binding"/>
    <property type="evidence" value="ECO:0007669"/>
    <property type="project" value="InterPro"/>
</dbReference>
<evidence type="ECO:0000256" key="3">
    <source>
        <dbReference type="ARBA" id="ARBA00010617"/>
    </source>
</evidence>
<dbReference type="InterPro" id="IPR036396">
    <property type="entry name" value="Cyt_P450_sf"/>
</dbReference>
<protein>
    <recommendedName>
        <fullName evidence="12">Cytochrome P450</fullName>
    </recommendedName>
</protein>
<evidence type="ECO:0000256" key="1">
    <source>
        <dbReference type="ARBA" id="ARBA00001971"/>
    </source>
</evidence>
<dbReference type="GO" id="GO:0004497">
    <property type="term" value="F:monooxygenase activity"/>
    <property type="evidence" value="ECO:0007669"/>
    <property type="project" value="UniProtKB-KW"/>
</dbReference>
<dbReference type="EMBL" id="KN825024">
    <property type="protein sequence ID" value="KIK95727.1"/>
    <property type="molecule type" value="Genomic_DNA"/>
</dbReference>
<dbReference type="PRINTS" id="PR00385">
    <property type="entry name" value="P450"/>
</dbReference>
<dbReference type="STRING" id="930991.A0A0D0DE60"/>
<dbReference type="SUPFAM" id="SSF48264">
    <property type="entry name" value="Cytochrome P450"/>
    <property type="match status" value="1"/>
</dbReference>
<dbReference type="InterPro" id="IPR002401">
    <property type="entry name" value="Cyt_P450_E_grp-I"/>
</dbReference>
<dbReference type="PANTHER" id="PTHR46300:SF7">
    <property type="entry name" value="P450, PUTATIVE (EUROFUNG)-RELATED"/>
    <property type="match status" value="1"/>
</dbReference>
<dbReference type="InterPro" id="IPR050364">
    <property type="entry name" value="Cytochrome_P450_fung"/>
</dbReference>
<keyword evidence="8" id="KW-0503">Monooxygenase</keyword>
<keyword evidence="7 9" id="KW-0408">Iron</keyword>
<evidence type="ECO:0000256" key="2">
    <source>
        <dbReference type="ARBA" id="ARBA00005179"/>
    </source>
</evidence>
<evidence type="ECO:0000313" key="11">
    <source>
        <dbReference type="Proteomes" id="UP000054538"/>
    </source>
</evidence>
<dbReference type="InParanoid" id="A0A0D0DE60"/>
<dbReference type="PRINTS" id="PR00463">
    <property type="entry name" value="EP450I"/>
</dbReference>
<comment type="cofactor">
    <cofactor evidence="1 9">
        <name>heme</name>
        <dbReference type="ChEBI" id="CHEBI:30413"/>
    </cofactor>
</comment>
<evidence type="ECO:0000256" key="4">
    <source>
        <dbReference type="ARBA" id="ARBA00022617"/>
    </source>
</evidence>
<comment type="similarity">
    <text evidence="3">Belongs to the cytochrome P450 family.</text>
</comment>
<keyword evidence="11" id="KW-1185">Reference proteome</keyword>
<dbReference type="Pfam" id="PF00067">
    <property type="entry name" value="p450"/>
    <property type="match status" value="1"/>
</dbReference>
<evidence type="ECO:0000313" key="10">
    <source>
        <dbReference type="EMBL" id="KIK95727.1"/>
    </source>
</evidence>
<dbReference type="GO" id="GO:0016705">
    <property type="term" value="F:oxidoreductase activity, acting on paired donors, with incorporation or reduction of molecular oxygen"/>
    <property type="evidence" value="ECO:0007669"/>
    <property type="project" value="InterPro"/>
</dbReference>
<evidence type="ECO:0000256" key="5">
    <source>
        <dbReference type="ARBA" id="ARBA00022723"/>
    </source>
</evidence>
<keyword evidence="4 9" id="KW-0349">Heme</keyword>
<dbReference type="AlphaFoldDB" id="A0A0D0DE60"/>
<evidence type="ECO:0000256" key="9">
    <source>
        <dbReference type="PIRSR" id="PIRSR602401-1"/>
    </source>
</evidence>
<dbReference type="InterPro" id="IPR001128">
    <property type="entry name" value="Cyt_P450"/>
</dbReference>
<feature type="binding site" description="axial binding residue" evidence="9">
    <location>
        <position position="261"/>
    </location>
    <ligand>
        <name>heme</name>
        <dbReference type="ChEBI" id="CHEBI:30413"/>
    </ligand>
    <ligandPart>
        <name>Fe</name>
        <dbReference type="ChEBI" id="CHEBI:18248"/>
    </ligandPart>
</feature>
<dbReference type="Proteomes" id="UP000054538">
    <property type="component" value="Unassembled WGS sequence"/>
</dbReference>
<reference evidence="10 11" key="1">
    <citation type="submission" date="2014-04" db="EMBL/GenBank/DDBJ databases">
        <authorList>
            <consortium name="DOE Joint Genome Institute"/>
            <person name="Kuo A."/>
            <person name="Kohler A."/>
            <person name="Jargeat P."/>
            <person name="Nagy L.G."/>
            <person name="Floudas D."/>
            <person name="Copeland A."/>
            <person name="Barry K.W."/>
            <person name="Cichocki N."/>
            <person name="Veneault-Fourrey C."/>
            <person name="LaButti K."/>
            <person name="Lindquist E.A."/>
            <person name="Lipzen A."/>
            <person name="Lundell T."/>
            <person name="Morin E."/>
            <person name="Murat C."/>
            <person name="Sun H."/>
            <person name="Tunlid A."/>
            <person name="Henrissat B."/>
            <person name="Grigoriev I.V."/>
            <person name="Hibbett D.S."/>
            <person name="Martin F."/>
            <person name="Nordberg H.P."/>
            <person name="Cantor M.N."/>
            <person name="Hua S.X."/>
        </authorList>
    </citation>
    <scope>NUCLEOTIDE SEQUENCE [LARGE SCALE GENOMIC DNA]</scope>
    <source>
        <strain evidence="10 11">Ve08.2h10</strain>
    </source>
</reference>
<sequence length="335" mass="37181">MSILYDYELSPGRDHFVELFECGATIAMEGLLPENSAIVTTFPFVLSLPTWLPGFRFSRRAALSKKCADAMVLAPFEYSRKREADGVASSAMILNLLRSEKYPKDPSTIQLFKDVAASGFIGGGETSTVALYSFCLAMLQNIDVQKRAQAEIDEVVGLDRLPDFEDRPQLPYVEAVLRETLRLYPVVPLAVAHATVSDDVFEGYFIPKGSTVVPNVWAMLHNPDVYPEPNSFKPERYFKDGKLDDEPSTSHIGYGFGRRICPGRYTADASIWVAMVTILSTLNISKALDDQGREIHVDPKFTCGVTSGPLPFPCKIVPRRADLDGKEFSGMMKDM</sequence>